<dbReference type="GO" id="GO:0046872">
    <property type="term" value="F:metal ion binding"/>
    <property type="evidence" value="ECO:0007669"/>
    <property type="project" value="InterPro"/>
</dbReference>
<dbReference type="NCBIfam" id="TIGR03083">
    <property type="entry name" value="maleylpyruvate isomerase family mycothiol-dependent enzyme"/>
    <property type="match status" value="1"/>
</dbReference>
<organism evidence="2 3">
    <name type="scientific">Amycolatopsis orientalis</name>
    <name type="common">Nocardia orientalis</name>
    <dbReference type="NCBI Taxonomy" id="31958"/>
    <lineage>
        <taxon>Bacteria</taxon>
        <taxon>Bacillati</taxon>
        <taxon>Actinomycetota</taxon>
        <taxon>Actinomycetes</taxon>
        <taxon>Pseudonocardiales</taxon>
        <taxon>Pseudonocardiaceae</taxon>
        <taxon>Amycolatopsis</taxon>
    </lineage>
</organism>
<dbReference type="InterPro" id="IPR034660">
    <property type="entry name" value="DinB/YfiT-like"/>
</dbReference>
<evidence type="ECO:0000313" key="2">
    <source>
        <dbReference type="EMBL" id="ANN20713.1"/>
    </source>
</evidence>
<dbReference type="InterPro" id="IPR017517">
    <property type="entry name" value="Maleyloyr_isom"/>
</dbReference>
<dbReference type="Pfam" id="PF11716">
    <property type="entry name" value="MDMPI_N"/>
    <property type="match status" value="1"/>
</dbReference>
<gene>
    <name evidence="2" type="ORF">SD37_37410</name>
</gene>
<dbReference type="Proteomes" id="UP000093695">
    <property type="component" value="Chromosome"/>
</dbReference>
<protein>
    <submittedName>
        <fullName evidence="2">Maleylpyruvate isomerase</fullName>
    </submittedName>
</protein>
<evidence type="ECO:0000313" key="3">
    <source>
        <dbReference type="Proteomes" id="UP000093695"/>
    </source>
</evidence>
<evidence type="ECO:0000259" key="1">
    <source>
        <dbReference type="Pfam" id="PF11716"/>
    </source>
</evidence>
<keyword evidence="2" id="KW-0413">Isomerase</keyword>
<proteinExistence type="predicted"/>
<dbReference type="Gene3D" id="1.20.120.450">
    <property type="entry name" value="dinb family like domain"/>
    <property type="match status" value="1"/>
</dbReference>
<sequence length="240" mass="26430">MTASERAHILLNRVRALHDEWARVVRGLDEEAVHAPSALPGWTRAHLLSHLARNADGLANLLTWAKTGVETPMYAGEAARDDDIEKGAYRSAEEIAEDVVGSAARLVEVAESLPDDAWWVRVRARQGREIPAEFVLWLRLSETAIHLADLDFGYDFDRVADLLGDEFDTVVGNAIGMYAGELPAVLLIAAEENGYRHEWRMSEGELEPLTGTRGEVLAWITGRSDGSTLDGVAPPLPNWL</sequence>
<dbReference type="InterPro" id="IPR024344">
    <property type="entry name" value="MDMPI_metal-binding"/>
</dbReference>
<dbReference type="SUPFAM" id="SSF55718">
    <property type="entry name" value="SCP-like"/>
    <property type="match status" value="1"/>
</dbReference>
<dbReference type="RefSeq" id="WP_044855680.1">
    <property type="nucleotide sequence ID" value="NZ_CP016174.1"/>
</dbReference>
<dbReference type="STRING" id="31958.SD37_37410"/>
<keyword evidence="3" id="KW-1185">Reference proteome</keyword>
<dbReference type="EMBL" id="CP016174">
    <property type="protein sequence ID" value="ANN20713.1"/>
    <property type="molecule type" value="Genomic_DNA"/>
</dbReference>
<dbReference type="KEGG" id="aori:SD37_37410"/>
<dbReference type="GO" id="GO:0016853">
    <property type="term" value="F:isomerase activity"/>
    <property type="evidence" value="ECO:0007669"/>
    <property type="project" value="UniProtKB-KW"/>
</dbReference>
<accession>A0A193C8L8</accession>
<dbReference type="SUPFAM" id="SSF109854">
    <property type="entry name" value="DinB/YfiT-like putative metalloenzymes"/>
    <property type="match status" value="1"/>
</dbReference>
<feature type="domain" description="Mycothiol-dependent maleylpyruvate isomerase metal-binding" evidence="1">
    <location>
        <begin position="14"/>
        <end position="150"/>
    </location>
</feature>
<keyword evidence="2" id="KW-0670">Pyruvate</keyword>
<dbReference type="InterPro" id="IPR036527">
    <property type="entry name" value="SCP2_sterol-bd_dom_sf"/>
</dbReference>
<reference evidence="2 3" key="1">
    <citation type="journal article" date="2015" name="Genome Announc.">
        <title>Draft Genome Sequence of Norvancomycin-Producing Strain Amycolatopsis orientalis CPCC200066.</title>
        <authorList>
            <person name="Lei X."/>
            <person name="Yuan F."/>
            <person name="Shi Y."/>
            <person name="Li X."/>
            <person name="Wang L."/>
            <person name="Hong B."/>
        </authorList>
    </citation>
    <scope>NUCLEOTIDE SEQUENCE [LARGE SCALE GENOMIC DNA]</scope>
    <source>
        <strain evidence="2 3">B-37</strain>
    </source>
</reference>
<dbReference type="AlphaFoldDB" id="A0A193C8L8"/>
<name>A0A193C8L8_AMYOR</name>